<feature type="domain" description="N-acetyltransferase" evidence="7">
    <location>
        <begin position="1"/>
        <end position="144"/>
    </location>
</feature>
<dbReference type="InterPro" id="IPR000182">
    <property type="entry name" value="GNAT_dom"/>
</dbReference>
<evidence type="ECO:0000256" key="2">
    <source>
        <dbReference type="ARBA" id="ARBA00022679"/>
    </source>
</evidence>
<dbReference type="GO" id="GO:1990190">
    <property type="term" value="F:protein-N-terminal-glutamate acetyltransferase activity"/>
    <property type="evidence" value="ECO:0000318"/>
    <property type="project" value="GO_Central"/>
</dbReference>
<evidence type="ECO:0000259" key="7">
    <source>
        <dbReference type="PROSITE" id="PS51186"/>
    </source>
</evidence>
<reference evidence="8 9" key="1">
    <citation type="journal article" date="2004" name="Science">
        <title>The genome of the diatom Thalassiosira pseudonana: ecology, evolution, and metabolism.</title>
        <authorList>
            <person name="Armbrust E.V."/>
            <person name="Berges J.A."/>
            <person name="Bowler C."/>
            <person name="Green B.R."/>
            <person name="Martinez D."/>
            <person name="Putnam N.H."/>
            <person name="Zhou S."/>
            <person name="Allen A.E."/>
            <person name="Apt K.E."/>
            <person name="Bechner M."/>
            <person name="Brzezinski M.A."/>
            <person name="Chaal B.K."/>
            <person name="Chiovitti A."/>
            <person name="Davis A.K."/>
            <person name="Demarest M.S."/>
            <person name="Detter J.C."/>
            <person name="Glavina T."/>
            <person name="Goodstein D."/>
            <person name="Hadi M.Z."/>
            <person name="Hellsten U."/>
            <person name="Hildebrand M."/>
            <person name="Jenkins B.D."/>
            <person name="Jurka J."/>
            <person name="Kapitonov V.V."/>
            <person name="Kroger N."/>
            <person name="Lau W.W."/>
            <person name="Lane T.W."/>
            <person name="Larimer F.W."/>
            <person name="Lippmeier J.C."/>
            <person name="Lucas S."/>
            <person name="Medina M."/>
            <person name="Montsant A."/>
            <person name="Obornik M."/>
            <person name="Parker M.S."/>
            <person name="Palenik B."/>
            <person name="Pazour G.J."/>
            <person name="Richardson P.M."/>
            <person name="Rynearson T.A."/>
            <person name="Saito M.A."/>
            <person name="Schwartz D.C."/>
            <person name="Thamatrakoln K."/>
            <person name="Valentin K."/>
            <person name="Vardi A."/>
            <person name="Wilkerson F.P."/>
            <person name="Rokhsar D.S."/>
        </authorList>
    </citation>
    <scope>NUCLEOTIDE SEQUENCE [LARGE SCALE GENOMIC DNA]</scope>
    <source>
        <strain evidence="8 9">CCMP1335</strain>
    </source>
</reference>
<keyword evidence="5" id="KW-0012">Acyltransferase</keyword>
<feature type="non-terminal residue" evidence="8">
    <location>
        <position position="144"/>
    </location>
</feature>
<accession>B8CB65</accession>
<name>B8CB65_THAPS</name>
<dbReference type="GO" id="GO:0046872">
    <property type="term" value="F:metal ion binding"/>
    <property type="evidence" value="ECO:0007669"/>
    <property type="project" value="UniProtKB-KW"/>
</dbReference>
<gene>
    <name evidence="8" type="ORF">THAPSDRAFT_37183</name>
</gene>
<dbReference type="eggNOG" id="KOG3235">
    <property type="taxonomic scope" value="Eukaryota"/>
</dbReference>
<dbReference type="Pfam" id="PF00583">
    <property type="entry name" value="Acetyltransf_1"/>
    <property type="match status" value="1"/>
</dbReference>
<dbReference type="PANTHER" id="PTHR23091:SF4">
    <property type="entry name" value="N-TERMINAL AMINO-ACID N(ALPHA)-ACETYLTRANSFERASE NATA"/>
    <property type="match status" value="1"/>
</dbReference>
<dbReference type="OMA" id="NERHTET"/>
<dbReference type="InParanoid" id="B8CB65"/>
<evidence type="ECO:0000256" key="5">
    <source>
        <dbReference type="ARBA" id="ARBA00023315"/>
    </source>
</evidence>
<sequence>ITFRLARKSDIPQIQKVNLATLPENYNNNFYINHMREWPELCLVAEHIVGYVLGKVETRPLGHVTSLAVHSHARRLGIASSLLHQLHFHLNSCYNANSVGLHVRISNSAAVKLYIEHLGYDVADIIPMYYGDGEDAYFMRKDFS</sequence>
<dbReference type="KEGG" id="tps:THAPSDRAFT_37183"/>
<evidence type="ECO:0000256" key="3">
    <source>
        <dbReference type="ARBA" id="ARBA00022723"/>
    </source>
</evidence>
<dbReference type="GO" id="GO:0031415">
    <property type="term" value="C:NatA complex"/>
    <property type="evidence" value="ECO:0000318"/>
    <property type="project" value="GO_Central"/>
</dbReference>
<comment type="similarity">
    <text evidence="6">Belongs to the acetyltransferase family. ARD1 subfamily.</text>
</comment>
<keyword evidence="3" id="KW-0479">Metal-binding</keyword>
<dbReference type="PROSITE" id="PS51186">
    <property type="entry name" value="GNAT"/>
    <property type="match status" value="1"/>
</dbReference>
<evidence type="ECO:0000256" key="6">
    <source>
        <dbReference type="ARBA" id="ARBA00025786"/>
    </source>
</evidence>
<feature type="non-terminal residue" evidence="8">
    <location>
        <position position="1"/>
    </location>
</feature>
<dbReference type="GO" id="GO:1990189">
    <property type="term" value="F:protein N-terminal-serine acetyltransferase activity"/>
    <property type="evidence" value="ECO:0000318"/>
    <property type="project" value="GO_Central"/>
</dbReference>
<dbReference type="GeneID" id="7453002"/>
<evidence type="ECO:0000313" key="9">
    <source>
        <dbReference type="Proteomes" id="UP000001449"/>
    </source>
</evidence>
<dbReference type="RefSeq" id="XP_002293529.1">
    <property type="nucleotide sequence ID" value="XM_002293493.1"/>
</dbReference>
<dbReference type="CDD" id="cd04301">
    <property type="entry name" value="NAT_SF"/>
    <property type="match status" value="1"/>
</dbReference>
<dbReference type="Proteomes" id="UP000001449">
    <property type="component" value="Chromosome 13"/>
</dbReference>
<reference evidence="8 9" key="2">
    <citation type="journal article" date="2008" name="Nature">
        <title>The Phaeodactylum genome reveals the evolutionary history of diatom genomes.</title>
        <authorList>
            <person name="Bowler C."/>
            <person name="Allen A.E."/>
            <person name="Badger J.H."/>
            <person name="Grimwood J."/>
            <person name="Jabbari K."/>
            <person name="Kuo A."/>
            <person name="Maheswari U."/>
            <person name="Martens C."/>
            <person name="Maumus F."/>
            <person name="Otillar R.P."/>
            <person name="Rayko E."/>
            <person name="Salamov A."/>
            <person name="Vandepoele K."/>
            <person name="Beszteri B."/>
            <person name="Gruber A."/>
            <person name="Heijde M."/>
            <person name="Katinka M."/>
            <person name="Mock T."/>
            <person name="Valentin K."/>
            <person name="Verret F."/>
            <person name="Berges J.A."/>
            <person name="Brownlee C."/>
            <person name="Cadoret J.P."/>
            <person name="Chiovitti A."/>
            <person name="Choi C.J."/>
            <person name="Coesel S."/>
            <person name="De Martino A."/>
            <person name="Detter J.C."/>
            <person name="Durkin C."/>
            <person name="Falciatore A."/>
            <person name="Fournet J."/>
            <person name="Haruta M."/>
            <person name="Huysman M.J."/>
            <person name="Jenkins B.D."/>
            <person name="Jiroutova K."/>
            <person name="Jorgensen R.E."/>
            <person name="Joubert Y."/>
            <person name="Kaplan A."/>
            <person name="Kroger N."/>
            <person name="Kroth P.G."/>
            <person name="La Roche J."/>
            <person name="Lindquist E."/>
            <person name="Lommer M."/>
            <person name="Martin-Jezequel V."/>
            <person name="Lopez P.J."/>
            <person name="Lucas S."/>
            <person name="Mangogna M."/>
            <person name="McGinnis K."/>
            <person name="Medlin L.K."/>
            <person name="Montsant A."/>
            <person name="Oudot-Le Secq M.P."/>
            <person name="Napoli C."/>
            <person name="Obornik M."/>
            <person name="Parker M.S."/>
            <person name="Petit J.L."/>
            <person name="Porcel B.M."/>
            <person name="Poulsen N."/>
            <person name="Robison M."/>
            <person name="Rychlewski L."/>
            <person name="Rynearson T.A."/>
            <person name="Schmutz J."/>
            <person name="Shapiro H."/>
            <person name="Siaut M."/>
            <person name="Stanley M."/>
            <person name="Sussman M.R."/>
            <person name="Taylor A.R."/>
            <person name="Vardi A."/>
            <person name="von Dassow P."/>
            <person name="Vyverman W."/>
            <person name="Willis A."/>
            <person name="Wyrwicz L.S."/>
            <person name="Rokhsar D.S."/>
            <person name="Weissenbach J."/>
            <person name="Armbrust E.V."/>
            <person name="Green B.R."/>
            <person name="Van de Peer Y."/>
            <person name="Grigoriev I.V."/>
        </authorList>
    </citation>
    <scope>NUCLEOTIDE SEQUENCE [LARGE SCALE GENOMIC DNA]</scope>
    <source>
        <strain evidence="8 9">CCMP1335</strain>
    </source>
</reference>
<dbReference type="InterPro" id="IPR045047">
    <property type="entry name" value="Ard1-like"/>
</dbReference>
<evidence type="ECO:0000256" key="1">
    <source>
        <dbReference type="ARBA" id="ARBA00022490"/>
    </source>
</evidence>
<evidence type="ECO:0000313" key="8">
    <source>
        <dbReference type="EMBL" id="EED89265.1"/>
    </source>
</evidence>
<keyword evidence="1" id="KW-0963">Cytoplasm</keyword>
<dbReference type="EMBL" id="CM000648">
    <property type="protein sequence ID" value="EED89265.1"/>
    <property type="molecule type" value="Genomic_DNA"/>
</dbReference>
<dbReference type="PaxDb" id="35128-Thaps37183"/>
<dbReference type="InterPro" id="IPR016181">
    <property type="entry name" value="Acyl_CoA_acyltransferase"/>
</dbReference>
<dbReference type="FunFam" id="3.40.630.30:FF:000200">
    <property type="entry name" value="N-alpha-acetyltransferase"/>
    <property type="match status" value="1"/>
</dbReference>
<dbReference type="Gene3D" id="3.40.630.30">
    <property type="match status" value="1"/>
</dbReference>
<protein>
    <recommendedName>
        <fullName evidence="7">N-acetyltransferase domain-containing protein</fullName>
    </recommendedName>
</protein>
<keyword evidence="9" id="KW-1185">Reference proteome</keyword>
<proteinExistence type="inferred from homology"/>
<dbReference type="STRING" id="35128.B8CB65"/>
<dbReference type="PANTHER" id="PTHR23091">
    <property type="entry name" value="N-TERMINAL ACETYLTRANSFERASE"/>
    <property type="match status" value="1"/>
</dbReference>
<keyword evidence="2" id="KW-0808">Transferase</keyword>
<keyword evidence="4" id="KW-0862">Zinc</keyword>
<dbReference type="SUPFAM" id="SSF55729">
    <property type="entry name" value="Acyl-CoA N-acyltransferases (Nat)"/>
    <property type="match status" value="1"/>
</dbReference>
<dbReference type="AlphaFoldDB" id="B8CB65"/>
<dbReference type="HOGENOM" id="CLU_013985_7_2_1"/>
<evidence type="ECO:0000256" key="4">
    <source>
        <dbReference type="ARBA" id="ARBA00022833"/>
    </source>
</evidence>
<organism evidence="8 9">
    <name type="scientific">Thalassiosira pseudonana</name>
    <name type="common">Marine diatom</name>
    <name type="synonym">Cyclotella nana</name>
    <dbReference type="NCBI Taxonomy" id="35128"/>
    <lineage>
        <taxon>Eukaryota</taxon>
        <taxon>Sar</taxon>
        <taxon>Stramenopiles</taxon>
        <taxon>Ochrophyta</taxon>
        <taxon>Bacillariophyta</taxon>
        <taxon>Coscinodiscophyceae</taxon>
        <taxon>Thalassiosirophycidae</taxon>
        <taxon>Thalassiosirales</taxon>
        <taxon>Thalassiosiraceae</taxon>
        <taxon>Thalassiosira</taxon>
    </lineage>
</organism>